<feature type="region of interest" description="Disordered" evidence="1">
    <location>
        <begin position="1"/>
        <end position="41"/>
    </location>
</feature>
<protein>
    <submittedName>
        <fullName evidence="2">Uncharacterized protein</fullName>
    </submittedName>
</protein>
<evidence type="ECO:0000256" key="1">
    <source>
        <dbReference type="SAM" id="MobiDB-lite"/>
    </source>
</evidence>
<gene>
    <name evidence="2" type="ORF">GOP47_0006996</name>
</gene>
<name>A0A9D4V1A6_ADICA</name>
<proteinExistence type="predicted"/>
<evidence type="ECO:0000313" key="2">
    <source>
        <dbReference type="EMBL" id="KAI5077172.1"/>
    </source>
</evidence>
<dbReference type="EMBL" id="JABFUD020000007">
    <property type="protein sequence ID" value="KAI5077172.1"/>
    <property type="molecule type" value="Genomic_DNA"/>
</dbReference>
<reference evidence="2" key="1">
    <citation type="submission" date="2021-01" db="EMBL/GenBank/DDBJ databases">
        <title>Adiantum capillus-veneris genome.</title>
        <authorList>
            <person name="Fang Y."/>
            <person name="Liao Q."/>
        </authorList>
    </citation>
    <scope>NUCLEOTIDE SEQUENCE</scope>
    <source>
        <strain evidence="2">H3</strain>
        <tissue evidence="2">Leaf</tissue>
    </source>
</reference>
<organism evidence="2 3">
    <name type="scientific">Adiantum capillus-veneris</name>
    <name type="common">Maidenhair fern</name>
    <dbReference type="NCBI Taxonomy" id="13818"/>
    <lineage>
        <taxon>Eukaryota</taxon>
        <taxon>Viridiplantae</taxon>
        <taxon>Streptophyta</taxon>
        <taxon>Embryophyta</taxon>
        <taxon>Tracheophyta</taxon>
        <taxon>Polypodiopsida</taxon>
        <taxon>Polypodiidae</taxon>
        <taxon>Polypodiales</taxon>
        <taxon>Pteridineae</taxon>
        <taxon>Pteridaceae</taxon>
        <taxon>Vittarioideae</taxon>
        <taxon>Adiantum</taxon>
    </lineage>
</organism>
<keyword evidence="3" id="KW-1185">Reference proteome</keyword>
<dbReference type="AlphaFoldDB" id="A0A9D4V1A6"/>
<dbReference type="Proteomes" id="UP000886520">
    <property type="component" value="Chromosome 7"/>
</dbReference>
<evidence type="ECO:0000313" key="3">
    <source>
        <dbReference type="Proteomes" id="UP000886520"/>
    </source>
</evidence>
<feature type="compositionally biased region" description="Basic and acidic residues" evidence="1">
    <location>
        <begin position="1"/>
        <end position="27"/>
    </location>
</feature>
<comment type="caution">
    <text evidence="2">The sequence shown here is derived from an EMBL/GenBank/DDBJ whole genome shotgun (WGS) entry which is preliminary data.</text>
</comment>
<accession>A0A9D4V1A6</accession>
<sequence>MAPSTERDREKKKQVDESEKGLTESTREGGASTAARSIRVPPCKAIKQVDETGKPRCCEAARGVDKFSKQNSAVHCRLGKQ</sequence>